<organism evidence="3 4">
    <name type="scientific">Macrococcus hajekii</name>
    <dbReference type="NCBI Taxonomy" id="198482"/>
    <lineage>
        <taxon>Bacteria</taxon>
        <taxon>Bacillati</taxon>
        <taxon>Bacillota</taxon>
        <taxon>Bacilli</taxon>
        <taxon>Bacillales</taxon>
        <taxon>Staphylococcaceae</taxon>
        <taxon>Macrococcus</taxon>
    </lineage>
</organism>
<evidence type="ECO:0000313" key="4">
    <source>
        <dbReference type="Proteomes" id="UP000295328"/>
    </source>
</evidence>
<dbReference type="InterPro" id="IPR050270">
    <property type="entry name" value="DegV_domain_contain"/>
</dbReference>
<dbReference type="InterPro" id="IPR043168">
    <property type="entry name" value="DegV_C"/>
</dbReference>
<dbReference type="Proteomes" id="UP000295328">
    <property type="component" value="Unassembled WGS sequence"/>
</dbReference>
<dbReference type="OrthoDB" id="1638652at2"/>
<comment type="caution">
    <text evidence="3">The sequence shown here is derived from an EMBL/GenBank/DDBJ whole genome shotgun (WGS) entry which is preliminary data.</text>
</comment>
<dbReference type="AlphaFoldDB" id="A0A4R6BIV6"/>
<keyword evidence="4" id="KW-1185">Reference proteome</keyword>
<evidence type="ECO:0000256" key="1">
    <source>
        <dbReference type="ARBA" id="ARBA00003238"/>
    </source>
</evidence>
<dbReference type="Gene3D" id="3.40.50.10170">
    <property type="match status" value="1"/>
</dbReference>
<comment type="function">
    <text evidence="1">May bind long-chain fatty acids, such as palmitate, and may play a role in lipid transport or fatty acid metabolism.</text>
</comment>
<proteinExistence type="predicted"/>
<name>A0A4R6BIV6_9STAP</name>
<dbReference type="NCBIfam" id="TIGR00762">
    <property type="entry name" value="DegV"/>
    <property type="match status" value="1"/>
</dbReference>
<dbReference type="RefSeq" id="WP_133430250.1">
    <property type="nucleotide sequence ID" value="NZ_BMCC01000001.1"/>
</dbReference>
<dbReference type="PANTHER" id="PTHR33434">
    <property type="entry name" value="DEGV DOMAIN-CONTAINING PROTEIN DR_1986-RELATED"/>
    <property type="match status" value="1"/>
</dbReference>
<dbReference type="GO" id="GO:0008289">
    <property type="term" value="F:lipid binding"/>
    <property type="evidence" value="ECO:0007669"/>
    <property type="project" value="UniProtKB-KW"/>
</dbReference>
<protein>
    <submittedName>
        <fullName evidence="3">DegV family protein</fullName>
    </submittedName>
</protein>
<accession>A0A4R6BIV6</accession>
<dbReference type="Gene3D" id="3.30.1180.10">
    <property type="match status" value="1"/>
</dbReference>
<dbReference type="PROSITE" id="PS51482">
    <property type="entry name" value="DEGV"/>
    <property type="match status" value="1"/>
</dbReference>
<dbReference type="InterPro" id="IPR003797">
    <property type="entry name" value="DegV"/>
</dbReference>
<dbReference type="PANTHER" id="PTHR33434:SF2">
    <property type="entry name" value="FATTY ACID-BINDING PROTEIN TM_1468"/>
    <property type="match status" value="1"/>
</dbReference>
<dbReference type="SUPFAM" id="SSF82549">
    <property type="entry name" value="DAK1/DegV-like"/>
    <property type="match status" value="1"/>
</dbReference>
<gene>
    <name evidence="3" type="ORF">ERX37_08520</name>
</gene>
<dbReference type="Pfam" id="PF02645">
    <property type="entry name" value="DegV"/>
    <property type="match status" value="1"/>
</dbReference>
<keyword evidence="2" id="KW-0446">Lipid-binding</keyword>
<evidence type="ECO:0000313" key="3">
    <source>
        <dbReference type="EMBL" id="TDM01528.1"/>
    </source>
</evidence>
<evidence type="ECO:0000256" key="2">
    <source>
        <dbReference type="ARBA" id="ARBA00023121"/>
    </source>
</evidence>
<reference evidence="3 4" key="1">
    <citation type="submission" date="2019-01" db="EMBL/GenBank/DDBJ databases">
        <title>Draft genome sequences of the type strains of six Macrococcus species.</title>
        <authorList>
            <person name="Mazhar S."/>
            <person name="Altermann E."/>
            <person name="Hill C."/>
            <person name="Mcauliffe O."/>
        </authorList>
    </citation>
    <scope>NUCLEOTIDE SEQUENCE [LARGE SCALE GENOMIC DNA]</scope>
    <source>
        <strain evidence="3 4">CCM4809</strain>
    </source>
</reference>
<dbReference type="EMBL" id="SCWE01000003">
    <property type="protein sequence ID" value="TDM01528.1"/>
    <property type="molecule type" value="Genomic_DNA"/>
</dbReference>
<sequence>MTGIAWLVDTAAGFTEEEIAGHPLFVVPMGVILNGVSYSDQVNLSSEEFYRLLEQYGEGAKSSQPNFQAMLDTYHKIKDEGYDRVIAVHPTSELTGSYQNSLTASQEVDLKVEVIDSRTGSYPYKKMVQAGMAITEAGGTFEEAVQHVRSLTTQTALYLQPKNLQQVRRSGRLSASQSFLAGLLSIQLILSLEEGKIIPYEKVRTRKKVFERMIEIVEEAIEKEDLKEICVLNSGDKVEAGKYVERLHADYPELIIHQEYMAAVASVHTGYGTVSIGWIKE</sequence>